<keyword evidence="3" id="KW-1185">Reference proteome</keyword>
<name>A0A1I2FS48_9BACT</name>
<gene>
    <name evidence="2" type="ORF">SAMN05216167_12740</name>
</gene>
<dbReference type="EMBL" id="FOLQ01000027">
    <property type="protein sequence ID" value="SFF07833.1"/>
    <property type="molecule type" value="Genomic_DNA"/>
</dbReference>
<dbReference type="Gene3D" id="3.90.550.10">
    <property type="entry name" value="Spore Coat Polysaccharide Biosynthesis Protein SpsA, Chain A"/>
    <property type="match status" value="1"/>
</dbReference>
<sequence>MKTHQLAIVIPAYKITFFRQSIESIVNQTCKNFTLYIGDDASPDDFSEIINYCKNEINTVYKRFEENLGRRNLVSHWNRCINMVQDEQWIWLFSDDDIMECNCVELFYKHILINVNDALLHFNLKIINENNTRIFKPKNFKSHYSTIEYFENIIKSSIYSCAVEYIFKKEVFVKVSGFEPFDLAWTTDNATWMKLSLYGGITTIEGASVKWRLSTLNISSISNDKNIVLRKINASVNYLQWAKQFFVSNNLTDVTSEFDKIHWLLTTVVYTSSLSYSEKYWIIINDLKKLNLASLKLKTMIIWLLEEFKRNIKLITYYKGY</sequence>
<dbReference type="Pfam" id="PF00535">
    <property type="entry name" value="Glycos_transf_2"/>
    <property type="match status" value="1"/>
</dbReference>
<feature type="domain" description="Glycosyltransferase 2-like" evidence="1">
    <location>
        <begin position="8"/>
        <end position="139"/>
    </location>
</feature>
<dbReference type="PANTHER" id="PTHR22916">
    <property type="entry name" value="GLYCOSYLTRANSFERASE"/>
    <property type="match status" value="1"/>
</dbReference>
<dbReference type="Proteomes" id="UP000198598">
    <property type="component" value="Unassembled WGS sequence"/>
</dbReference>
<evidence type="ECO:0000259" key="1">
    <source>
        <dbReference type="Pfam" id="PF00535"/>
    </source>
</evidence>
<evidence type="ECO:0000313" key="3">
    <source>
        <dbReference type="Proteomes" id="UP000198598"/>
    </source>
</evidence>
<reference evidence="2 3" key="1">
    <citation type="submission" date="2016-10" db="EMBL/GenBank/DDBJ databases">
        <authorList>
            <person name="de Groot N.N."/>
        </authorList>
    </citation>
    <scope>NUCLEOTIDE SEQUENCE [LARGE SCALE GENOMIC DNA]</scope>
    <source>
        <strain evidence="2 3">DSM 26130</strain>
    </source>
</reference>
<dbReference type="SUPFAM" id="SSF53448">
    <property type="entry name" value="Nucleotide-diphospho-sugar transferases"/>
    <property type="match status" value="1"/>
</dbReference>
<accession>A0A1I2FS48</accession>
<organism evidence="2 3">
    <name type="scientific">Spirosoma endophyticum</name>
    <dbReference type="NCBI Taxonomy" id="662367"/>
    <lineage>
        <taxon>Bacteria</taxon>
        <taxon>Pseudomonadati</taxon>
        <taxon>Bacteroidota</taxon>
        <taxon>Cytophagia</taxon>
        <taxon>Cytophagales</taxon>
        <taxon>Cytophagaceae</taxon>
        <taxon>Spirosoma</taxon>
    </lineage>
</organism>
<dbReference type="GO" id="GO:0016758">
    <property type="term" value="F:hexosyltransferase activity"/>
    <property type="evidence" value="ECO:0007669"/>
    <property type="project" value="UniProtKB-ARBA"/>
</dbReference>
<dbReference type="OrthoDB" id="9815829at2"/>
<protein>
    <submittedName>
        <fullName evidence="2">Glycosyl transferase family 2</fullName>
    </submittedName>
</protein>
<dbReference type="InterPro" id="IPR029044">
    <property type="entry name" value="Nucleotide-diphossugar_trans"/>
</dbReference>
<dbReference type="AlphaFoldDB" id="A0A1I2FS48"/>
<dbReference type="InterPro" id="IPR001173">
    <property type="entry name" value="Glyco_trans_2-like"/>
</dbReference>
<evidence type="ECO:0000313" key="2">
    <source>
        <dbReference type="EMBL" id="SFF07833.1"/>
    </source>
</evidence>
<proteinExistence type="predicted"/>
<dbReference type="RefSeq" id="WP_093833923.1">
    <property type="nucleotide sequence ID" value="NZ_FOLQ01000027.1"/>
</dbReference>
<keyword evidence="2" id="KW-0808">Transferase</keyword>
<dbReference type="PANTHER" id="PTHR22916:SF3">
    <property type="entry name" value="UDP-GLCNAC:BETAGAL BETA-1,3-N-ACETYLGLUCOSAMINYLTRANSFERASE-LIKE PROTEIN 1"/>
    <property type="match status" value="1"/>
</dbReference>
<dbReference type="STRING" id="662367.SAMN05216167_12740"/>